<feature type="transmembrane region" description="Helical" evidence="1">
    <location>
        <begin position="211"/>
        <end position="234"/>
    </location>
</feature>
<keyword evidence="1" id="KW-1133">Transmembrane helix</keyword>
<feature type="transmembrane region" description="Helical" evidence="1">
    <location>
        <begin position="110"/>
        <end position="127"/>
    </location>
</feature>
<feature type="transmembrane region" description="Helical" evidence="1">
    <location>
        <begin position="167"/>
        <end position="191"/>
    </location>
</feature>
<reference evidence="3" key="1">
    <citation type="submission" date="2012-11" db="EMBL/GenBank/DDBJ databases">
        <authorList>
            <person name="Lucero-Rivera Y.E."/>
            <person name="Tovar-Ramirez D."/>
        </authorList>
    </citation>
    <scope>NUCLEOTIDE SEQUENCE [LARGE SCALE GENOMIC DNA]</scope>
    <source>
        <strain evidence="3">Araruama</strain>
    </source>
</reference>
<feature type="transmembrane region" description="Helical" evidence="1">
    <location>
        <begin position="85"/>
        <end position="103"/>
    </location>
</feature>
<evidence type="ECO:0000313" key="3">
    <source>
        <dbReference type="Proteomes" id="UP000189670"/>
    </source>
</evidence>
<evidence type="ECO:0000313" key="2">
    <source>
        <dbReference type="EMBL" id="ETR73636.1"/>
    </source>
</evidence>
<dbReference type="AlphaFoldDB" id="A0A1V1PFT6"/>
<keyword evidence="1" id="KW-0472">Membrane</keyword>
<keyword evidence="1" id="KW-0812">Transmembrane</keyword>
<protein>
    <submittedName>
        <fullName evidence="2">Uncharacterized protein</fullName>
    </submittedName>
</protein>
<accession>A0A1V1PFT6</accession>
<proteinExistence type="predicted"/>
<dbReference type="EMBL" id="ATBP01000046">
    <property type="protein sequence ID" value="ETR73636.1"/>
    <property type="molecule type" value="Genomic_DNA"/>
</dbReference>
<feature type="transmembrane region" description="Helical" evidence="1">
    <location>
        <begin position="139"/>
        <end position="155"/>
    </location>
</feature>
<feature type="transmembrane region" description="Helical" evidence="1">
    <location>
        <begin position="284"/>
        <end position="302"/>
    </location>
</feature>
<dbReference type="Proteomes" id="UP000189670">
    <property type="component" value="Unassembled WGS sequence"/>
</dbReference>
<gene>
    <name evidence="2" type="ORF">OMM_00789</name>
</gene>
<feature type="transmembrane region" description="Helical" evidence="1">
    <location>
        <begin position="12"/>
        <end position="29"/>
    </location>
</feature>
<sequence>MIRNLYQKEYIALLVILSIAIILRLYFFVGASIEDDLGFTGCAYGLYSGEYDYTTSDQSLRCMVYLPISCLYMTFNDMGLISTHFYHFFCSIVTILTSFFLARCLFGFKAAVYSSLFLTFIPLHIIYSSRIMPSLPETAWGGAAIFLFVLNIIKTRNGLFEKSSQRINFSVGLLIGIAYLCRETGIILLGIPICYICLEIFSDPNNSYNEVKNALCIIFGFLFIVFIESFICFFETGDFFYRWHIVKKAQDVVGPSWTFYFESLLNMQGIDIKSFNIHFLNPHFSPLGISGIFIVMSLVVFLY</sequence>
<evidence type="ECO:0000256" key="1">
    <source>
        <dbReference type="SAM" id="Phobius"/>
    </source>
</evidence>
<name>A0A1V1PFT6_9BACT</name>
<organism evidence="2 3">
    <name type="scientific">Candidatus Magnetoglobus multicellularis str. Araruama</name>
    <dbReference type="NCBI Taxonomy" id="890399"/>
    <lineage>
        <taxon>Bacteria</taxon>
        <taxon>Pseudomonadati</taxon>
        <taxon>Thermodesulfobacteriota</taxon>
        <taxon>Desulfobacteria</taxon>
        <taxon>Desulfobacterales</taxon>
        <taxon>Desulfobacteraceae</taxon>
        <taxon>Candidatus Magnetoglobus</taxon>
    </lineage>
</organism>
<comment type="caution">
    <text evidence="2">The sequence shown here is derived from an EMBL/GenBank/DDBJ whole genome shotgun (WGS) entry which is preliminary data.</text>
</comment>